<evidence type="ECO:0000256" key="2">
    <source>
        <dbReference type="ARBA" id="ARBA00022475"/>
    </source>
</evidence>
<feature type="transmembrane region" description="Helical" evidence="6">
    <location>
        <begin position="121"/>
        <end position="141"/>
    </location>
</feature>
<evidence type="ECO:0000256" key="3">
    <source>
        <dbReference type="ARBA" id="ARBA00022692"/>
    </source>
</evidence>
<feature type="transmembrane region" description="Helical" evidence="6">
    <location>
        <begin position="153"/>
        <end position="170"/>
    </location>
</feature>
<name>A0ABV5SCT8_9ACTN</name>
<gene>
    <name evidence="7" type="ORF">ACFFSA_40920</name>
</gene>
<keyword evidence="4 6" id="KW-1133">Transmembrane helix</keyword>
<dbReference type="EMBL" id="JBHMBW010000060">
    <property type="protein sequence ID" value="MFB9629475.1"/>
    <property type="molecule type" value="Genomic_DNA"/>
</dbReference>
<comment type="caution">
    <text evidence="7">The sequence shown here is derived from an EMBL/GenBank/DDBJ whole genome shotgun (WGS) entry which is preliminary data.</text>
</comment>
<dbReference type="PANTHER" id="PTHR43124">
    <property type="entry name" value="PURINE EFFLUX PUMP PBUE"/>
    <property type="match status" value="1"/>
</dbReference>
<protein>
    <submittedName>
        <fullName evidence="7">MFS transporter</fullName>
    </submittedName>
</protein>
<dbReference type="PANTHER" id="PTHR43124:SF10">
    <property type="entry name" value="PURINE EFFLUX PUMP PBUE"/>
    <property type="match status" value="1"/>
</dbReference>
<reference evidence="7 8" key="1">
    <citation type="submission" date="2024-09" db="EMBL/GenBank/DDBJ databases">
        <authorList>
            <person name="Sun Q."/>
            <person name="Mori K."/>
        </authorList>
    </citation>
    <scope>NUCLEOTIDE SEQUENCE [LARGE SCALE GENOMIC DNA]</scope>
    <source>
        <strain evidence="7 8">JCM 3143</strain>
    </source>
</reference>
<evidence type="ECO:0000313" key="8">
    <source>
        <dbReference type="Proteomes" id="UP001589532"/>
    </source>
</evidence>
<dbReference type="Gene3D" id="1.20.1250.20">
    <property type="entry name" value="MFS general substrate transporter like domains"/>
    <property type="match status" value="1"/>
</dbReference>
<comment type="subcellular location">
    <subcellularLocation>
        <location evidence="1">Cell membrane</location>
        <topology evidence="1">Multi-pass membrane protein</topology>
    </subcellularLocation>
</comment>
<dbReference type="Proteomes" id="UP001589532">
    <property type="component" value="Unassembled WGS sequence"/>
</dbReference>
<keyword evidence="3 6" id="KW-0812">Transmembrane</keyword>
<dbReference type="RefSeq" id="WP_378521030.1">
    <property type="nucleotide sequence ID" value="NZ_JBHMBW010000060.1"/>
</dbReference>
<dbReference type="InterPro" id="IPR011701">
    <property type="entry name" value="MFS"/>
</dbReference>
<dbReference type="Pfam" id="PF07690">
    <property type="entry name" value="MFS_1"/>
    <property type="match status" value="1"/>
</dbReference>
<evidence type="ECO:0000313" key="7">
    <source>
        <dbReference type="EMBL" id="MFB9629475.1"/>
    </source>
</evidence>
<dbReference type="SUPFAM" id="SSF103473">
    <property type="entry name" value="MFS general substrate transporter"/>
    <property type="match status" value="1"/>
</dbReference>
<dbReference type="InterPro" id="IPR050189">
    <property type="entry name" value="MFS_Efflux_Transporters"/>
</dbReference>
<proteinExistence type="predicted"/>
<evidence type="ECO:0000256" key="5">
    <source>
        <dbReference type="ARBA" id="ARBA00023136"/>
    </source>
</evidence>
<organism evidence="7 8">
    <name type="scientific">Nonomuraea helvata</name>
    <dbReference type="NCBI Taxonomy" id="37484"/>
    <lineage>
        <taxon>Bacteria</taxon>
        <taxon>Bacillati</taxon>
        <taxon>Actinomycetota</taxon>
        <taxon>Actinomycetes</taxon>
        <taxon>Streptosporangiales</taxon>
        <taxon>Streptosporangiaceae</taxon>
        <taxon>Nonomuraea</taxon>
    </lineage>
</organism>
<evidence type="ECO:0000256" key="1">
    <source>
        <dbReference type="ARBA" id="ARBA00004651"/>
    </source>
</evidence>
<keyword evidence="8" id="KW-1185">Reference proteome</keyword>
<feature type="transmembrane region" description="Helical" evidence="6">
    <location>
        <begin position="33"/>
        <end position="53"/>
    </location>
</feature>
<keyword evidence="2" id="KW-1003">Cell membrane</keyword>
<keyword evidence="5 6" id="KW-0472">Membrane</keyword>
<evidence type="ECO:0000256" key="6">
    <source>
        <dbReference type="SAM" id="Phobius"/>
    </source>
</evidence>
<sequence length="180" mass="18274">MVTTTLLVLAAQFIVYGVAGAYLQARFAAPQSVISLVLLAFGVVGIIGNAAAARIYGRLGGARTIAVPLAGLAIGFVALTAAPPSIPVAVAVFAFWAFFNGLFMAPQQARLVELLPEQRGMLLAANASALYLGMSLGSLLGSRLLPSLGAGPLPALALLPLALATAAHVASTRTPALVRN</sequence>
<accession>A0ABV5SCT8</accession>
<feature type="transmembrane region" description="Helical" evidence="6">
    <location>
        <begin position="65"/>
        <end position="82"/>
    </location>
</feature>
<feature type="transmembrane region" description="Helical" evidence="6">
    <location>
        <begin position="88"/>
        <end position="109"/>
    </location>
</feature>
<evidence type="ECO:0000256" key="4">
    <source>
        <dbReference type="ARBA" id="ARBA00022989"/>
    </source>
</evidence>
<dbReference type="InterPro" id="IPR036259">
    <property type="entry name" value="MFS_trans_sf"/>
</dbReference>